<comment type="caution">
    <text evidence="1">The sequence shown here is derived from an EMBL/GenBank/DDBJ whole genome shotgun (WGS) entry which is preliminary data.</text>
</comment>
<accession>A0A494YE12</accession>
<gene>
    <name evidence="1" type="ORF">D7S86_01155</name>
</gene>
<dbReference type="EMBL" id="RBZU01000001">
    <property type="protein sequence ID" value="RKP58583.1"/>
    <property type="molecule type" value="Genomic_DNA"/>
</dbReference>
<reference evidence="1 2" key="1">
    <citation type="submission" date="2018-10" db="EMBL/GenBank/DDBJ databases">
        <title>Robbsia sp. DHC34, isolated from soil.</title>
        <authorList>
            <person name="Gao Z.-H."/>
            <person name="Qiu L.-H."/>
        </authorList>
    </citation>
    <scope>NUCLEOTIDE SEQUENCE [LARGE SCALE GENOMIC DNA]</scope>
    <source>
        <strain evidence="1 2">DHC34</strain>
    </source>
</reference>
<evidence type="ECO:0000313" key="1">
    <source>
        <dbReference type="EMBL" id="RKP58583.1"/>
    </source>
</evidence>
<dbReference type="Proteomes" id="UP000270342">
    <property type="component" value="Unassembled WGS sequence"/>
</dbReference>
<protein>
    <submittedName>
        <fullName evidence="1">Uncharacterized protein</fullName>
    </submittedName>
</protein>
<organism evidence="1 2">
    <name type="scientific">Pararobbsia silviterrae</name>
    <dbReference type="NCBI Taxonomy" id="1792498"/>
    <lineage>
        <taxon>Bacteria</taxon>
        <taxon>Pseudomonadati</taxon>
        <taxon>Pseudomonadota</taxon>
        <taxon>Betaproteobacteria</taxon>
        <taxon>Burkholderiales</taxon>
        <taxon>Burkholderiaceae</taxon>
        <taxon>Pararobbsia</taxon>
    </lineage>
</organism>
<sequence length="81" mass="8214">MRSGIGAPDRCAAGVGATDPGAVCAAVRHAGGRARIGASANQHADESAVIACDRRASRLSAMRLPQRAASACPYSMTFGTR</sequence>
<keyword evidence="2" id="KW-1185">Reference proteome</keyword>
<name>A0A494YE12_9BURK</name>
<dbReference type="AlphaFoldDB" id="A0A494YE12"/>
<evidence type="ECO:0000313" key="2">
    <source>
        <dbReference type="Proteomes" id="UP000270342"/>
    </source>
</evidence>
<proteinExistence type="predicted"/>